<evidence type="ECO:0000256" key="1">
    <source>
        <dbReference type="ARBA" id="ARBA00001974"/>
    </source>
</evidence>
<comment type="catalytic activity">
    <reaction evidence="10">
        <text>L-ornithine + NADH + O2 = N(5)-hydroxy-L-ornithine + NAD(+) + H2O</text>
        <dbReference type="Rhea" id="RHEA:41512"/>
        <dbReference type="ChEBI" id="CHEBI:15377"/>
        <dbReference type="ChEBI" id="CHEBI:15379"/>
        <dbReference type="ChEBI" id="CHEBI:46911"/>
        <dbReference type="ChEBI" id="CHEBI:57540"/>
        <dbReference type="ChEBI" id="CHEBI:57945"/>
        <dbReference type="ChEBI" id="CHEBI:78275"/>
        <dbReference type="EC" id="1.14.13.196"/>
    </reaction>
</comment>
<organism evidence="11 12">
    <name type="scientific">Aplosporella prunicola CBS 121167</name>
    <dbReference type="NCBI Taxonomy" id="1176127"/>
    <lineage>
        <taxon>Eukaryota</taxon>
        <taxon>Fungi</taxon>
        <taxon>Dikarya</taxon>
        <taxon>Ascomycota</taxon>
        <taxon>Pezizomycotina</taxon>
        <taxon>Dothideomycetes</taxon>
        <taxon>Dothideomycetes incertae sedis</taxon>
        <taxon>Botryosphaeriales</taxon>
        <taxon>Aplosporellaceae</taxon>
        <taxon>Aplosporella</taxon>
    </lineage>
</organism>
<dbReference type="EC" id="1.14.13.196" evidence="4"/>
<dbReference type="PANTHER" id="PTHR42802">
    <property type="entry name" value="MONOOXYGENASE"/>
    <property type="match status" value="1"/>
</dbReference>
<dbReference type="InterPro" id="IPR036188">
    <property type="entry name" value="FAD/NAD-bd_sf"/>
</dbReference>
<evidence type="ECO:0000256" key="7">
    <source>
        <dbReference type="ARBA" id="ARBA00022857"/>
    </source>
</evidence>
<keyword evidence="8" id="KW-0560">Oxidoreductase</keyword>
<dbReference type="InterPro" id="IPR025700">
    <property type="entry name" value="Lys/Orn_oxygenase"/>
</dbReference>
<keyword evidence="5" id="KW-0285">Flavoprotein</keyword>
<dbReference type="OrthoDB" id="3519933at2759"/>
<dbReference type="GO" id="GO:0006879">
    <property type="term" value="P:intracellular iron ion homeostasis"/>
    <property type="evidence" value="ECO:0007669"/>
    <property type="project" value="TreeGrafter"/>
</dbReference>
<dbReference type="RefSeq" id="XP_033400861.1">
    <property type="nucleotide sequence ID" value="XM_033544732.1"/>
</dbReference>
<evidence type="ECO:0000256" key="3">
    <source>
        <dbReference type="ARBA" id="ARBA00007588"/>
    </source>
</evidence>
<dbReference type="EMBL" id="ML995478">
    <property type="protein sequence ID" value="KAF2145149.1"/>
    <property type="molecule type" value="Genomic_DNA"/>
</dbReference>
<evidence type="ECO:0000256" key="2">
    <source>
        <dbReference type="ARBA" id="ARBA00004924"/>
    </source>
</evidence>
<reference evidence="11" key="1">
    <citation type="journal article" date="2020" name="Stud. Mycol.">
        <title>101 Dothideomycetes genomes: a test case for predicting lifestyles and emergence of pathogens.</title>
        <authorList>
            <person name="Haridas S."/>
            <person name="Albert R."/>
            <person name="Binder M."/>
            <person name="Bloem J."/>
            <person name="Labutti K."/>
            <person name="Salamov A."/>
            <person name="Andreopoulos B."/>
            <person name="Baker S."/>
            <person name="Barry K."/>
            <person name="Bills G."/>
            <person name="Bluhm B."/>
            <person name="Cannon C."/>
            <person name="Castanera R."/>
            <person name="Culley D."/>
            <person name="Daum C."/>
            <person name="Ezra D."/>
            <person name="Gonzalez J."/>
            <person name="Henrissat B."/>
            <person name="Kuo A."/>
            <person name="Liang C."/>
            <person name="Lipzen A."/>
            <person name="Lutzoni F."/>
            <person name="Magnuson J."/>
            <person name="Mondo S."/>
            <person name="Nolan M."/>
            <person name="Ohm R."/>
            <person name="Pangilinan J."/>
            <person name="Park H.-J."/>
            <person name="Ramirez L."/>
            <person name="Alfaro M."/>
            <person name="Sun H."/>
            <person name="Tritt A."/>
            <person name="Yoshinaga Y."/>
            <person name="Zwiers L.-H."/>
            <person name="Turgeon B."/>
            <person name="Goodwin S."/>
            <person name="Spatafora J."/>
            <person name="Crous P."/>
            <person name="Grigoriev I."/>
        </authorList>
    </citation>
    <scope>NUCLEOTIDE SEQUENCE</scope>
    <source>
        <strain evidence="11">CBS 121167</strain>
    </source>
</reference>
<evidence type="ECO:0000256" key="9">
    <source>
        <dbReference type="ARBA" id="ARBA00047598"/>
    </source>
</evidence>
<protein>
    <recommendedName>
        <fullName evidence="4">L-ornithine N(5)-monooxygenase [NAD(P)H]</fullName>
        <ecNumber evidence="4">1.14.13.196</ecNumber>
    </recommendedName>
</protein>
<keyword evidence="6" id="KW-0274">FAD</keyword>
<evidence type="ECO:0000256" key="6">
    <source>
        <dbReference type="ARBA" id="ARBA00022827"/>
    </source>
</evidence>
<evidence type="ECO:0000256" key="5">
    <source>
        <dbReference type="ARBA" id="ARBA00022630"/>
    </source>
</evidence>
<dbReference type="Pfam" id="PF13434">
    <property type="entry name" value="Lys_Orn_oxgnase"/>
    <property type="match status" value="1"/>
</dbReference>
<dbReference type="Gene3D" id="3.50.50.60">
    <property type="entry name" value="FAD/NAD(P)-binding domain"/>
    <property type="match status" value="1"/>
</dbReference>
<comment type="cofactor">
    <cofactor evidence="1">
        <name>FAD</name>
        <dbReference type="ChEBI" id="CHEBI:57692"/>
    </cofactor>
</comment>
<evidence type="ECO:0000256" key="10">
    <source>
        <dbReference type="ARBA" id="ARBA00049248"/>
    </source>
</evidence>
<gene>
    <name evidence="11" type="ORF">K452DRAFT_324890</name>
</gene>
<dbReference type="SUPFAM" id="SSF51905">
    <property type="entry name" value="FAD/NAD(P)-binding domain"/>
    <property type="match status" value="1"/>
</dbReference>
<evidence type="ECO:0000313" key="11">
    <source>
        <dbReference type="EMBL" id="KAF2145149.1"/>
    </source>
</evidence>
<name>A0A6A6BM05_9PEZI</name>
<sequence>MHQGNSSYLSPTAEDELHDLICVGFGPASLAIAVAMNDSIEATGTIGELNRAPKVAFIEKQTSFAWHAGMLLEGARMQINFLKDMATLRNPRSYFTFLNYLSRQDRLIEFTNLNTFLPARAEYEDYMKWVASHFEEVTAYGQEVVQVVPEKTTVDSKAIDSFVVKSRNVVTGETTSRRARHVVIATGGRPKIPEPFPVDSSRVIHSSQYQLTIKDKLPEREAPYNIAVIGAGQSAAEIFENLQHKFPNARTNLLIRGQHLRPSDDSPFVNEIFNPSKVDDMFSRDPELRTKTILDDKVTNYGVVRLELLERLYETMYLQKMNYTSEEEWPHRILNFRNIMAVESSPVIKNGLRLHIQNRSGEYSCHKSAPEEFMDVDLVVVAAGYQRNAHEEILQGSRWLMPGGGAEGSKWEVGRNYGVVFEEGKVSPQAGVWLQGCNEMTHGLSDTLLSILAVRGPEMVNSIFGVKDDGAMAAPTASYATESTA</sequence>
<keyword evidence="7" id="KW-0521">NADP</keyword>
<proteinExistence type="inferred from homology"/>
<dbReference type="GeneID" id="54302228"/>
<dbReference type="PRINTS" id="PR00368">
    <property type="entry name" value="FADPNR"/>
</dbReference>
<dbReference type="GO" id="GO:0016491">
    <property type="term" value="F:oxidoreductase activity"/>
    <property type="evidence" value="ECO:0007669"/>
    <property type="project" value="UniProtKB-KW"/>
</dbReference>
<evidence type="ECO:0000256" key="8">
    <source>
        <dbReference type="ARBA" id="ARBA00023002"/>
    </source>
</evidence>
<dbReference type="Proteomes" id="UP000799438">
    <property type="component" value="Unassembled WGS sequence"/>
</dbReference>
<dbReference type="AlphaFoldDB" id="A0A6A6BM05"/>
<comment type="catalytic activity">
    <reaction evidence="9">
        <text>L-ornithine + NADPH + O2 = N(5)-hydroxy-L-ornithine + NADP(+) + H2O</text>
        <dbReference type="Rhea" id="RHEA:41508"/>
        <dbReference type="ChEBI" id="CHEBI:15377"/>
        <dbReference type="ChEBI" id="CHEBI:15379"/>
        <dbReference type="ChEBI" id="CHEBI:46911"/>
        <dbReference type="ChEBI" id="CHEBI:57783"/>
        <dbReference type="ChEBI" id="CHEBI:58349"/>
        <dbReference type="ChEBI" id="CHEBI:78275"/>
        <dbReference type="EC" id="1.14.13.196"/>
    </reaction>
</comment>
<evidence type="ECO:0000256" key="4">
    <source>
        <dbReference type="ARBA" id="ARBA00012881"/>
    </source>
</evidence>
<keyword evidence="12" id="KW-1185">Reference proteome</keyword>
<comment type="pathway">
    <text evidence="2">Siderophore biosynthesis.</text>
</comment>
<dbReference type="PANTHER" id="PTHR42802:SF1">
    <property type="entry name" value="L-ORNITHINE N(5)-MONOOXYGENASE"/>
    <property type="match status" value="1"/>
</dbReference>
<comment type="similarity">
    <text evidence="3">Belongs to the lysine N(6)-hydroxylase/L-ornithine N(5)-oxygenase family.</text>
</comment>
<evidence type="ECO:0000313" key="12">
    <source>
        <dbReference type="Proteomes" id="UP000799438"/>
    </source>
</evidence>
<accession>A0A6A6BM05</accession>